<protein>
    <submittedName>
        <fullName evidence="1">Uncharacterized protein</fullName>
    </submittedName>
</protein>
<proteinExistence type="predicted"/>
<evidence type="ECO:0000313" key="1">
    <source>
        <dbReference type="EMBL" id="CAB3998154.1"/>
    </source>
</evidence>
<name>A0A6S7GXS1_PARCT</name>
<dbReference type="AlphaFoldDB" id="A0A6S7GXS1"/>
<accession>A0A6S7GXS1</accession>
<evidence type="ECO:0000313" key="2">
    <source>
        <dbReference type="Proteomes" id="UP001152795"/>
    </source>
</evidence>
<dbReference type="EMBL" id="CACRXK020003283">
    <property type="protein sequence ID" value="CAB3998154.1"/>
    <property type="molecule type" value="Genomic_DNA"/>
</dbReference>
<dbReference type="Proteomes" id="UP001152795">
    <property type="component" value="Unassembled WGS sequence"/>
</dbReference>
<reference evidence="1" key="1">
    <citation type="submission" date="2020-04" db="EMBL/GenBank/DDBJ databases">
        <authorList>
            <person name="Alioto T."/>
            <person name="Alioto T."/>
            <person name="Gomez Garrido J."/>
        </authorList>
    </citation>
    <scope>NUCLEOTIDE SEQUENCE</scope>
    <source>
        <strain evidence="1">A484AB</strain>
    </source>
</reference>
<gene>
    <name evidence="1" type="ORF">PACLA_8A068469</name>
</gene>
<sequence>MRLAVVSLFYILAEITVCTIGLDCHQYTSFELKRSEDVIDIEQTFATITTKSCKDHERCSRLRIKDTTNETYTALDCLDRSICENPESWCHRFTGSLFTSCEITCCDGDLCADMNRTKSVVTKNPNIQKATCSTFTPFQVNIDSREVTEVYSPLETKICELDEICSGIILTDRNNRSHHASACVNHGHCKNPDMFCTALTEGTNGTFIDCELKCCNESFCLDEQKSNTTSSKCFEYNSFSLAGDEVKSSSHTTRVKTCKKDELCSRGTFTDRENNTHISLDCIATSVCNNPGILCQYFSESNQQSPFVQCNIECCIDNLCYSDSIPPSSPPSSTSSTTRTTVATPSSTTKPQTHIGIILQVAILFYICLNILLQ</sequence>
<comment type="caution">
    <text evidence="1">The sequence shown here is derived from an EMBL/GenBank/DDBJ whole genome shotgun (WGS) entry which is preliminary data.</text>
</comment>
<dbReference type="OrthoDB" id="10566066at2759"/>
<keyword evidence="2" id="KW-1185">Reference proteome</keyword>
<organism evidence="1 2">
    <name type="scientific">Paramuricea clavata</name>
    <name type="common">Red gorgonian</name>
    <name type="synonym">Violescent sea-whip</name>
    <dbReference type="NCBI Taxonomy" id="317549"/>
    <lineage>
        <taxon>Eukaryota</taxon>
        <taxon>Metazoa</taxon>
        <taxon>Cnidaria</taxon>
        <taxon>Anthozoa</taxon>
        <taxon>Octocorallia</taxon>
        <taxon>Malacalcyonacea</taxon>
        <taxon>Plexauridae</taxon>
        <taxon>Paramuricea</taxon>
    </lineage>
</organism>